<keyword evidence="3" id="KW-1185">Reference proteome</keyword>
<dbReference type="Gramene" id="OB10G25850.1">
    <property type="protein sequence ID" value="OB10G25850.1"/>
    <property type="gene ID" value="OB10G25850"/>
</dbReference>
<organism evidence="2">
    <name type="scientific">Oryza brachyantha</name>
    <name type="common">malo sina</name>
    <dbReference type="NCBI Taxonomy" id="4533"/>
    <lineage>
        <taxon>Eukaryota</taxon>
        <taxon>Viridiplantae</taxon>
        <taxon>Streptophyta</taxon>
        <taxon>Embryophyta</taxon>
        <taxon>Tracheophyta</taxon>
        <taxon>Spermatophyta</taxon>
        <taxon>Magnoliopsida</taxon>
        <taxon>Liliopsida</taxon>
        <taxon>Poales</taxon>
        <taxon>Poaceae</taxon>
        <taxon>BOP clade</taxon>
        <taxon>Oryzoideae</taxon>
        <taxon>Oryzeae</taxon>
        <taxon>Oryzinae</taxon>
        <taxon>Oryza</taxon>
    </lineage>
</organism>
<feature type="region of interest" description="Disordered" evidence="1">
    <location>
        <begin position="105"/>
        <end position="132"/>
    </location>
</feature>
<accession>J3N4Y7</accession>
<reference evidence="2" key="1">
    <citation type="journal article" date="2013" name="Nat. Commun.">
        <title>Whole-genome sequencing of Oryza brachyantha reveals mechanisms underlying Oryza genome evolution.</title>
        <authorList>
            <person name="Chen J."/>
            <person name="Huang Q."/>
            <person name="Gao D."/>
            <person name="Wang J."/>
            <person name="Lang Y."/>
            <person name="Liu T."/>
            <person name="Li B."/>
            <person name="Bai Z."/>
            <person name="Luis Goicoechea J."/>
            <person name="Liang C."/>
            <person name="Chen C."/>
            <person name="Zhang W."/>
            <person name="Sun S."/>
            <person name="Liao Y."/>
            <person name="Zhang X."/>
            <person name="Yang L."/>
            <person name="Song C."/>
            <person name="Wang M."/>
            <person name="Shi J."/>
            <person name="Liu G."/>
            <person name="Liu J."/>
            <person name="Zhou H."/>
            <person name="Zhou W."/>
            <person name="Yu Q."/>
            <person name="An N."/>
            <person name="Chen Y."/>
            <person name="Cai Q."/>
            <person name="Wang B."/>
            <person name="Liu B."/>
            <person name="Min J."/>
            <person name="Huang Y."/>
            <person name="Wu H."/>
            <person name="Li Z."/>
            <person name="Zhang Y."/>
            <person name="Yin Y."/>
            <person name="Song W."/>
            <person name="Jiang J."/>
            <person name="Jackson S.A."/>
            <person name="Wing R.A."/>
            <person name="Wang J."/>
            <person name="Chen M."/>
        </authorList>
    </citation>
    <scope>NUCLEOTIDE SEQUENCE [LARGE SCALE GENOMIC DNA]</scope>
    <source>
        <strain evidence="2">cv. IRGC 101232</strain>
    </source>
</reference>
<dbReference type="AlphaFoldDB" id="J3N4Y7"/>
<proteinExistence type="predicted"/>
<evidence type="ECO:0000313" key="2">
    <source>
        <dbReference type="EnsemblPlants" id="OB10G25850.1"/>
    </source>
</evidence>
<sequence>MNVSQETSQIELSRASLSLSIHSTDGSFFFLLKISMPRLTFYQEAARQIWPITCESYDQLAIARSYSVCHFGDLGAVAMDRRVGPASTSPSSFFSTTAAVSSSPFSVAKDDSEGPSRSSRTRKDAWSTMTGTPTESAARRLAMAPAAARLTERVGMLRGSVIQTATNLITAELRGNRMLKSVNPAFLGMVLSCPENCKGLPLMQLCKC</sequence>
<evidence type="ECO:0000313" key="3">
    <source>
        <dbReference type="Proteomes" id="UP000006038"/>
    </source>
</evidence>
<dbReference type="Proteomes" id="UP000006038">
    <property type="component" value="Chromosome 10"/>
</dbReference>
<protein>
    <submittedName>
        <fullName evidence="2">Uncharacterized protein</fullName>
    </submittedName>
</protein>
<evidence type="ECO:0000256" key="1">
    <source>
        <dbReference type="SAM" id="MobiDB-lite"/>
    </source>
</evidence>
<dbReference type="EnsemblPlants" id="OB10G25850.1">
    <property type="protein sequence ID" value="OB10G25850.1"/>
    <property type="gene ID" value="OB10G25850"/>
</dbReference>
<reference evidence="2" key="2">
    <citation type="submission" date="2013-04" db="UniProtKB">
        <authorList>
            <consortium name="EnsemblPlants"/>
        </authorList>
    </citation>
    <scope>IDENTIFICATION</scope>
</reference>
<name>J3N4Y7_ORYBR</name>
<dbReference type="HOGENOM" id="CLU_1322694_0_0_1"/>